<dbReference type="EMBL" id="DTCK01000043">
    <property type="protein sequence ID" value="HGQ36652.1"/>
    <property type="molecule type" value="Genomic_DNA"/>
</dbReference>
<dbReference type="EMBL" id="DTBD01000056">
    <property type="protein sequence ID" value="HGQ64843.1"/>
    <property type="molecule type" value="Genomic_DNA"/>
</dbReference>
<protein>
    <recommendedName>
        <fullName evidence="1">DDH domain-containing protein</fullName>
    </recommendedName>
</protein>
<proteinExistence type="predicted"/>
<dbReference type="InterPro" id="IPR038763">
    <property type="entry name" value="DHH_sf"/>
</dbReference>
<dbReference type="SUPFAM" id="SSF64182">
    <property type="entry name" value="DHH phosphoesterases"/>
    <property type="match status" value="1"/>
</dbReference>
<feature type="domain" description="DDH" evidence="1">
    <location>
        <begin position="28"/>
        <end position="185"/>
    </location>
</feature>
<dbReference type="PANTHER" id="PTHR47618:SF1">
    <property type="entry name" value="BIFUNCTIONAL OLIGORIBONUCLEASE AND PAP PHOSPHATASE NRNA"/>
    <property type="match status" value="1"/>
</dbReference>
<dbReference type="InterPro" id="IPR051319">
    <property type="entry name" value="Oligoribo/pAp-PDE_c-di-AMP_PDE"/>
</dbReference>
<reference evidence="3" key="1">
    <citation type="journal article" date="2020" name="mSystems">
        <title>Genome- and Community-Level Interaction Insights into Carbon Utilization and Element Cycling Functions of Hydrothermarchaeota in Hydrothermal Sediment.</title>
        <authorList>
            <person name="Zhou Z."/>
            <person name="Liu Y."/>
            <person name="Xu W."/>
            <person name="Pan J."/>
            <person name="Luo Z.H."/>
            <person name="Li M."/>
        </authorList>
    </citation>
    <scope>NUCLEOTIDE SEQUENCE [LARGE SCALE GENOMIC DNA]</scope>
    <source>
        <strain evidence="3">SpSt-637</strain>
        <strain evidence="2">SpSt-667</strain>
    </source>
</reference>
<dbReference type="AlphaFoldDB" id="A0A7C4NKB5"/>
<organism evidence="3">
    <name type="scientific">Ignisphaera aggregans</name>
    <dbReference type="NCBI Taxonomy" id="334771"/>
    <lineage>
        <taxon>Archaea</taxon>
        <taxon>Thermoproteota</taxon>
        <taxon>Thermoprotei</taxon>
        <taxon>Desulfurococcales</taxon>
        <taxon>Desulfurococcaceae</taxon>
        <taxon>Ignisphaera</taxon>
    </lineage>
</organism>
<gene>
    <name evidence="3" type="ORF">ENU08_06325</name>
    <name evidence="2" type="ORF">ENU41_08285</name>
</gene>
<comment type="caution">
    <text evidence="3">The sequence shown here is derived from an EMBL/GenBank/DDBJ whole genome shotgun (WGS) entry which is preliminary data.</text>
</comment>
<evidence type="ECO:0000259" key="1">
    <source>
        <dbReference type="Pfam" id="PF01368"/>
    </source>
</evidence>
<dbReference type="Gene3D" id="3.90.1640.10">
    <property type="entry name" value="inorganic pyrophosphatase (n-terminal core)"/>
    <property type="match status" value="1"/>
</dbReference>
<sequence length="369" mass="41138">MCLKKQECTWSETLEKMRNLITNNKHAIIIPHANADPDALAASCALAYIVHELNKVVNVSVAVPEGIGLECRKILEICTKNNINITIVKKLMGDLLKDRPLCFLVDVASIEQTKMLKNHLDACSSIVIVDHHESRNYEAIEKYCNHILQLIYTKASSTSEITFKISKYFDIKLPKDILEALMAGILWDTKHFSRATSMTFRYASEILDLGADYQQSQQLVSAPRPPYVKSARIKCILRHKGFRVTLNMREVYVAISEIGAYESECASSLVSIGYDMAFVASEEETLNAIRIIYRAREDTALLQSIDIYNDVLKPIIQKHGGGGGGHRAAGGAIINATDTNIVLKELIEILSNIAKGKIVELAEQRIFEG</sequence>
<dbReference type="Pfam" id="PF01368">
    <property type="entry name" value="DHH"/>
    <property type="match status" value="1"/>
</dbReference>
<accession>A0A7C4NKB5</accession>
<evidence type="ECO:0000313" key="2">
    <source>
        <dbReference type="EMBL" id="HGQ36652.1"/>
    </source>
</evidence>
<dbReference type="PANTHER" id="PTHR47618">
    <property type="entry name" value="BIFUNCTIONAL OLIGORIBONUCLEASE AND PAP PHOSPHATASE NRNA"/>
    <property type="match status" value="1"/>
</dbReference>
<dbReference type="InterPro" id="IPR001667">
    <property type="entry name" value="DDH_dom"/>
</dbReference>
<evidence type="ECO:0000313" key="3">
    <source>
        <dbReference type="EMBL" id="HGQ64843.1"/>
    </source>
</evidence>
<name>A0A7C4NKB5_9CREN</name>